<evidence type="ECO:0000256" key="2">
    <source>
        <dbReference type="SAM" id="Phobius"/>
    </source>
</evidence>
<dbReference type="AlphaFoldDB" id="A0A2M9C513"/>
<dbReference type="RefSeq" id="WP_100343484.1">
    <property type="nucleotide sequence ID" value="NZ_PGFB01000001.1"/>
</dbReference>
<protein>
    <recommendedName>
        <fullName evidence="5">DUF4232 domain-containing protein</fullName>
    </recommendedName>
</protein>
<feature type="region of interest" description="Disordered" evidence="1">
    <location>
        <begin position="44"/>
        <end position="68"/>
    </location>
</feature>
<evidence type="ECO:0000313" key="3">
    <source>
        <dbReference type="EMBL" id="PJJ65615.1"/>
    </source>
</evidence>
<keyword evidence="2" id="KW-0472">Membrane</keyword>
<dbReference type="EMBL" id="PGFB01000001">
    <property type="protein sequence ID" value="PJJ65615.1"/>
    <property type="molecule type" value="Genomic_DNA"/>
</dbReference>
<comment type="caution">
    <text evidence="3">The sequence shown here is derived from an EMBL/GenBank/DDBJ whole genome shotgun (WGS) entry which is preliminary data.</text>
</comment>
<evidence type="ECO:0000313" key="4">
    <source>
        <dbReference type="Proteomes" id="UP000230161"/>
    </source>
</evidence>
<evidence type="ECO:0000256" key="1">
    <source>
        <dbReference type="SAM" id="MobiDB-lite"/>
    </source>
</evidence>
<reference evidence="3 4" key="1">
    <citation type="submission" date="2017-11" db="EMBL/GenBank/DDBJ databases">
        <title>Genomic Encyclopedia of Archaeal and Bacterial Type Strains, Phase II (KMG-II): From Individual Species to Whole Genera.</title>
        <authorList>
            <person name="Goeker M."/>
        </authorList>
    </citation>
    <scope>NUCLEOTIDE SEQUENCE [LARGE SCALE GENOMIC DNA]</scope>
    <source>
        <strain evidence="3 4">DSM 25625</strain>
    </source>
</reference>
<accession>A0A2M9C513</accession>
<sequence>MSTIKNPVGPQPSKVYWRRRIVVGLGLLAVIVIVVLIIVRPGSGGGSPTPAATTTMTSTPTDPPVPSTSIPTDAVQVDGEPCDPANVQVAAITDADSYDPGVLPQLSLSITNSGAVSCVIDAGTAAQVFTITSGDEQYWTSTDCQTDPVSTEVTLEPGQTLSSSVPVQWDRTRSAADTCDATDREQVTGGGASYFLTTSVGGIESPEAKQFLLN</sequence>
<organism evidence="3 4">
    <name type="scientific">Compostimonas suwonensis</name>
    <dbReference type="NCBI Taxonomy" id="1048394"/>
    <lineage>
        <taxon>Bacteria</taxon>
        <taxon>Bacillati</taxon>
        <taxon>Actinomycetota</taxon>
        <taxon>Actinomycetes</taxon>
        <taxon>Micrococcales</taxon>
        <taxon>Microbacteriaceae</taxon>
        <taxon>Compostimonas</taxon>
    </lineage>
</organism>
<proteinExistence type="predicted"/>
<keyword evidence="2" id="KW-1133">Transmembrane helix</keyword>
<gene>
    <name evidence="3" type="ORF">CLV54_0651</name>
</gene>
<evidence type="ECO:0008006" key="5">
    <source>
        <dbReference type="Google" id="ProtNLM"/>
    </source>
</evidence>
<dbReference type="Proteomes" id="UP000230161">
    <property type="component" value="Unassembled WGS sequence"/>
</dbReference>
<name>A0A2M9C513_9MICO</name>
<keyword evidence="2" id="KW-0812">Transmembrane</keyword>
<feature type="compositionally biased region" description="Low complexity" evidence="1">
    <location>
        <begin position="48"/>
        <end position="60"/>
    </location>
</feature>
<feature type="transmembrane region" description="Helical" evidence="2">
    <location>
        <begin position="21"/>
        <end position="39"/>
    </location>
</feature>
<dbReference type="OrthoDB" id="5189092at2"/>
<keyword evidence="4" id="KW-1185">Reference proteome</keyword>